<evidence type="ECO:0000313" key="2">
    <source>
        <dbReference type="EMBL" id="EMZ33984.1"/>
    </source>
</evidence>
<feature type="domain" description="Streptomycin biosynthesis protein StrF" evidence="1">
    <location>
        <begin position="34"/>
        <end position="242"/>
    </location>
</feature>
<dbReference type="PATRIC" id="fig|1235802.3.peg.1353"/>
<keyword evidence="3" id="KW-1185">Reference proteome</keyword>
<name>N2BB67_9FIRM</name>
<dbReference type="Pfam" id="PF13712">
    <property type="entry name" value="Glyco_tranf_2_5"/>
    <property type="match status" value="1"/>
</dbReference>
<dbReference type="AlphaFoldDB" id="N2BB67"/>
<dbReference type="EMBL" id="AQFT01000038">
    <property type="protein sequence ID" value="EMZ33984.1"/>
    <property type="molecule type" value="Genomic_DNA"/>
</dbReference>
<gene>
    <name evidence="2" type="ORF">C823_01265</name>
</gene>
<feature type="non-terminal residue" evidence="2">
    <location>
        <position position="1"/>
    </location>
</feature>
<dbReference type="InterPro" id="IPR059123">
    <property type="entry name" value="StrF_dom"/>
</dbReference>
<organism evidence="2 3">
    <name type="scientific">Eubacterium plexicaudatum ASF492</name>
    <dbReference type="NCBI Taxonomy" id="1235802"/>
    <lineage>
        <taxon>Bacteria</taxon>
        <taxon>Bacillati</taxon>
        <taxon>Bacillota</taxon>
        <taxon>Clostridia</taxon>
        <taxon>Eubacteriales</taxon>
        <taxon>Eubacteriaceae</taxon>
        <taxon>Eubacterium</taxon>
    </lineage>
</organism>
<dbReference type="Proteomes" id="UP000012589">
    <property type="component" value="Unassembled WGS sequence"/>
</dbReference>
<protein>
    <recommendedName>
        <fullName evidence="1">Streptomycin biosynthesis protein StrF domain-containing protein</fullName>
    </recommendedName>
</protein>
<dbReference type="HOGENOM" id="CLU_673572_0_0_9"/>
<accession>N2BB67</accession>
<dbReference type="eggNOG" id="COG1216">
    <property type="taxonomic scope" value="Bacteria"/>
</dbReference>
<comment type="caution">
    <text evidence="2">The sequence shown here is derived from an EMBL/GenBank/DDBJ whole genome shotgun (WGS) entry which is preliminary data.</text>
</comment>
<sequence>SIANIDYFTPKRNICGTVGYSSLTEDQSIMTKVAFIVCYNHTIYMKECMDYISWLNIPEGIETEVIGVADADSMTSGYNAAMNSSDAKYKVYLHQDVFILNKNFIRDMITVFENHSEYGMLGVIGSNRMIADAIYWDKWNVGEVYAWDTLKSVHLSLGGVQDLVESVDAIDGMIMMTQYDVPWKQDIFDGFDFYDISQSKEFLLAGYKVGVVKQEQPWCFHDCGDSSLSEYDRYRKRFCETYKELGYLYTIDEQIENRKIRNRVIDNVIPQITDALEVGDLVYLNSALDVAIDYYPFHTKLFYIHVLTEIITKEKNLGVEHGFYVTGMKLNDLIEKYMLYRFLLKRLELGNSIETLQDVVKSISISDERLAAEKIIAGHTVFDQVKVMNKLKSCLSKNSKRTYCNETK</sequence>
<dbReference type="InterPro" id="IPR029044">
    <property type="entry name" value="Nucleotide-diphossugar_trans"/>
</dbReference>
<evidence type="ECO:0000313" key="3">
    <source>
        <dbReference type="Proteomes" id="UP000012589"/>
    </source>
</evidence>
<dbReference type="Gene3D" id="3.90.550.10">
    <property type="entry name" value="Spore Coat Polysaccharide Biosynthesis Protein SpsA, Chain A"/>
    <property type="match status" value="1"/>
</dbReference>
<reference evidence="2 3" key="1">
    <citation type="journal article" date="2014" name="Genome Announc.">
        <title>Draft genome sequences of the altered schaedler flora, a defined bacterial community from gnotobiotic mice.</title>
        <authorList>
            <person name="Wannemuehler M.J."/>
            <person name="Overstreet A.M."/>
            <person name="Ward D.V."/>
            <person name="Phillips G.J."/>
        </authorList>
    </citation>
    <scope>NUCLEOTIDE SEQUENCE [LARGE SCALE GENOMIC DNA]</scope>
    <source>
        <strain evidence="2 3">ASF492</strain>
    </source>
</reference>
<proteinExistence type="predicted"/>
<dbReference type="STRING" id="1235802.C823_01265"/>
<evidence type="ECO:0000259" key="1">
    <source>
        <dbReference type="Pfam" id="PF13712"/>
    </source>
</evidence>